<feature type="short sequence motif" description="HXTX 2" evidence="2">
    <location>
        <begin position="123"/>
        <end position="126"/>
    </location>
</feature>
<evidence type="ECO:0000313" key="5">
    <source>
        <dbReference type="Proteomes" id="UP000187485"/>
    </source>
</evidence>
<comment type="function">
    <text evidence="2">Hydrolyzes RNA 2',3'-cyclic phosphodiester to an RNA 2'-phosphomonoester.</text>
</comment>
<dbReference type="HAMAP" id="MF_01940">
    <property type="entry name" value="RNA_CPDase"/>
    <property type="match status" value="1"/>
</dbReference>
<proteinExistence type="inferred from homology"/>
<dbReference type="SUPFAM" id="SSF55144">
    <property type="entry name" value="LigT-like"/>
    <property type="match status" value="1"/>
</dbReference>
<evidence type="ECO:0000313" key="4">
    <source>
        <dbReference type="EMBL" id="GAV23330.1"/>
    </source>
</evidence>
<feature type="active site" description="Proton acceptor" evidence="2">
    <location>
        <position position="123"/>
    </location>
</feature>
<dbReference type="GO" id="GO:0004113">
    <property type="term" value="F:2',3'-cyclic-nucleotide 3'-phosphodiesterase activity"/>
    <property type="evidence" value="ECO:0007669"/>
    <property type="project" value="InterPro"/>
</dbReference>
<dbReference type="OrthoDB" id="9789350at2"/>
<dbReference type="InterPro" id="IPR009097">
    <property type="entry name" value="Cyclic_Pdiesterase"/>
</dbReference>
<feature type="domain" description="Phosphoesterase HXTX" evidence="3">
    <location>
        <begin position="17"/>
        <end position="88"/>
    </location>
</feature>
<dbReference type="PANTHER" id="PTHR35561:SF1">
    <property type="entry name" value="RNA 2',3'-CYCLIC PHOSPHODIESTERASE"/>
    <property type="match status" value="1"/>
</dbReference>
<comment type="similarity">
    <text evidence="2">Belongs to the 2H phosphoesterase superfamily. ThpR family.</text>
</comment>
<protein>
    <recommendedName>
        <fullName evidence="2">RNA 2',3'-cyclic phosphodiesterase</fullName>
        <shortName evidence="2">RNA 2',3'-CPDase</shortName>
        <ecNumber evidence="2">3.1.4.58</ecNumber>
    </recommendedName>
</protein>
<dbReference type="RefSeq" id="WP_075859765.1">
    <property type="nucleotide sequence ID" value="NZ_BDJK01000043.1"/>
</dbReference>
<feature type="short sequence motif" description="HXTX 1" evidence="2">
    <location>
        <begin position="39"/>
        <end position="42"/>
    </location>
</feature>
<dbReference type="GO" id="GO:0008664">
    <property type="term" value="F:RNA 2',3'-cyclic 3'-phosphodiesterase activity"/>
    <property type="evidence" value="ECO:0007669"/>
    <property type="project" value="UniProtKB-EC"/>
</dbReference>
<dbReference type="InterPro" id="IPR014051">
    <property type="entry name" value="Phosphoesterase_HXTX"/>
</dbReference>
<evidence type="ECO:0000259" key="3">
    <source>
        <dbReference type="Pfam" id="PF02834"/>
    </source>
</evidence>
<dbReference type="AlphaFoldDB" id="A0A1L8CWP3"/>
<dbReference type="InterPro" id="IPR004175">
    <property type="entry name" value="RNA_CPDase"/>
</dbReference>
<accession>A0A1L8CWP3</accession>
<feature type="active site" description="Proton donor" evidence="2">
    <location>
        <position position="39"/>
    </location>
</feature>
<dbReference type="NCBIfam" id="TIGR02258">
    <property type="entry name" value="2_5_ligase"/>
    <property type="match status" value="1"/>
</dbReference>
<gene>
    <name evidence="4" type="ORF">cpu_18400</name>
</gene>
<keyword evidence="5" id="KW-1185">Reference proteome</keyword>
<dbReference type="PANTHER" id="PTHR35561">
    <property type="entry name" value="RNA 2',3'-CYCLIC PHOSPHODIESTERASE"/>
    <property type="match status" value="1"/>
</dbReference>
<dbReference type="Pfam" id="PF02834">
    <property type="entry name" value="LigT_PEase"/>
    <property type="match status" value="2"/>
</dbReference>
<feature type="domain" description="Phosphoesterase HXTX" evidence="3">
    <location>
        <begin position="96"/>
        <end position="165"/>
    </location>
</feature>
<comment type="caution">
    <text evidence="4">The sequence shown here is derived from an EMBL/GenBank/DDBJ whole genome shotgun (WGS) entry which is preliminary data.</text>
</comment>
<dbReference type="EC" id="3.1.4.58" evidence="2"/>
<dbReference type="EMBL" id="BDJK01000043">
    <property type="protein sequence ID" value="GAV23330.1"/>
    <property type="molecule type" value="Genomic_DNA"/>
</dbReference>
<keyword evidence="1 2" id="KW-0378">Hydrolase</keyword>
<dbReference type="STRING" id="870242.cpu_18400"/>
<evidence type="ECO:0000256" key="1">
    <source>
        <dbReference type="ARBA" id="ARBA00022801"/>
    </source>
</evidence>
<dbReference type="Gene3D" id="3.90.1140.10">
    <property type="entry name" value="Cyclic phosphodiesterase"/>
    <property type="match status" value="1"/>
</dbReference>
<dbReference type="GO" id="GO:0016874">
    <property type="term" value="F:ligase activity"/>
    <property type="evidence" value="ECO:0007669"/>
    <property type="project" value="UniProtKB-KW"/>
</dbReference>
<organism evidence="4 5">
    <name type="scientific">Carboxydothermus pertinax</name>
    <dbReference type="NCBI Taxonomy" id="870242"/>
    <lineage>
        <taxon>Bacteria</taxon>
        <taxon>Bacillati</taxon>
        <taxon>Bacillota</taxon>
        <taxon>Clostridia</taxon>
        <taxon>Thermoanaerobacterales</taxon>
        <taxon>Thermoanaerobacteraceae</taxon>
        <taxon>Carboxydothermus</taxon>
    </lineage>
</organism>
<comment type="catalytic activity">
    <reaction evidence="2">
        <text>a 3'-end 2',3'-cyclophospho-ribonucleotide-RNA + H2O = a 3'-end 2'-phospho-ribonucleotide-RNA + H(+)</text>
        <dbReference type="Rhea" id="RHEA:11828"/>
        <dbReference type="Rhea" id="RHEA-COMP:10464"/>
        <dbReference type="Rhea" id="RHEA-COMP:17353"/>
        <dbReference type="ChEBI" id="CHEBI:15377"/>
        <dbReference type="ChEBI" id="CHEBI:15378"/>
        <dbReference type="ChEBI" id="CHEBI:83064"/>
        <dbReference type="ChEBI" id="CHEBI:173113"/>
        <dbReference type="EC" id="3.1.4.58"/>
    </reaction>
</comment>
<dbReference type="Proteomes" id="UP000187485">
    <property type="component" value="Unassembled WGS sequence"/>
</dbReference>
<evidence type="ECO:0000256" key="2">
    <source>
        <dbReference type="HAMAP-Rule" id="MF_01940"/>
    </source>
</evidence>
<keyword evidence="4" id="KW-0436">Ligase</keyword>
<reference evidence="5" key="1">
    <citation type="submission" date="2016-12" db="EMBL/GenBank/DDBJ databases">
        <title>Draft Genome Sequences od Carboxydothermus pertinax and islandicus, Hydrogenogenic Carboxydotrophic Bacteria.</title>
        <authorList>
            <person name="Fukuyama Y."/>
            <person name="Ohmae K."/>
            <person name="Yoneda Y."/>
            <person name="Yoshida T."/>
            <person name="Sako Y."/>
        </authorList>
    </citation>
    <scope>NUCLEOTIDE SEQUENCE [LARGE SCALE GENOMIC DNA]</scope>
    <source>
        <strain evidence="5">Ug1</strain>
    </source>
</reference>
<name>A0A1L8CWP3_9THEO</name>
<sequence length="177" mass="20426">MRLFFAVDFPDGLKEEIYQDITPLFTYHGVKWVAKENYHLTLAFLGEKEEKELLQIDRAAKSVPQVKESLIKVLDFGAFPNLKKPKVLFLKIESPGLLTLAENLRQNLKENNVSFDEKPFVPHLTIGRVKGEIKNLALPNFNPKEFSFKNFYLIKSILTPEGPIYEKIKSYKILQNA</sequence>